<dbReference type="PANTHER" id="PTHR11014:SF149">
    <property type="entry name" value="IAA-AMINO ACID HYDROLASE ILR1-LIKE 8"/>
    <property type="match status" value="1"/>
</dbReference>
<dbReference type="MEROPS" id="M20.A02"/>
<reference evidence="1" key="2">
    <citation type="journal article" date="2015" name="Data Brief">
        <title>Shoot transcriptome of the giant reed, Arundo donax.</title>
        <authorList>
            <person name="Barrero R.A."/>
            <person name="Guerrero F.D."/>
            <person name="Moolhuijzen P."/>
            <person name="Goolsby J.A."/>
            <person name="Tidwell J."/>
            <person name="Bellgard S.E."/>
            <person name="Bellgard M.I."/>
        </authorList>
    </citation>
    <scope>NUCLEOTIDE SEQUENCE</scope>
    <source>
        <tissue evidence="1">Shoot tissue taken approximately 20 cm above the soil surface</tissue>
    </source>
</reference>
<sequence length="69" mass="7625">MGGEDFAFYAQRAAGAMFLIGVGNETTMEKVRLVHSPYFVMDEDALPIGAAFHAAVAIDYLSKHQWQCE</sequence>
<dbReference type="AlphaFoldDB" id="A0A0A9B4J9"/>
<organism evidence="1">
    <name type="scientific">Arundo donax</name>
    <name type="common">Giant reed</name>
    <name type="synonym">Donax arundinaceus</name>
    <dbReference type="NCBI Taxonomy" id="35708"/>
    <lineage>
        <taxon>Eukaryota</taxon>
        <taxon>Viridiplantae</taxon>
        <taxon>Streptophyta</taxon>
        <taxon>Embryophyta</taxon>
        <taxon>Tracheophyta</taxon>
        <taxon>Spermatophyta</taxon>
        <taxon>Magnoliopsida</taxon>
        <taxon>Liliopsida</taxon>
        <taxon>Poales</taxon>
        <taxon>Poaceae</taxon>
        <taxon>PACMAD clade</taxon>
        <taxon>Arundinoideae</taxon>
        <taxon>Arundineae</taxon>
        <taxon>Arundo</taxon>
    </lineage>
</organism>
<name>A0A0A9B4J9_ARUDO</name>
<proteinExistence type="predicted"/>
<evidence type="ECO:0000313" key="1">
    <source>
        <dbReference type="EMBL" id="JAD58301.1"/>
    </source>
</evidence>
<dbReference type="PANTHER" id="PTHR11014">
    <property type="entry name" value="PEPTIDASE M20 FAMILY MEMBER"/>
    <property type="match status" value="1"/>
</dbReference>
<dbReference type="EMBL" id="GBRH01239594">
    <property type="protein sequence ID" value="JAD58301.1"/>
    <property type="molecule type" value="Transcribed_RNA"/>
</dbReference>
<dbReference type="SUPFAM" id="SSF53187">
    <property type="entry name" value="Zn-dependent exopeptidases"/>
    <property type="match status" value="1"/>
</dbReference>
<reference evidence="1" key="1">
    <citation type="submission" date="2014-09" db="EMBL/GenBank/DDBJ databases">
        <authorList>
            <person name="Magalhaes I.L.F."/>
            <person name="Oliveira U."/>
            <person name="Santos F.R."/>
            <person name="Vidigal T.H.D.A."/>
            <person name="Brescovit A.D."/>
            <person name="Santos A.J."/>
        </authorList>
    </citation>
    <scope>NUCLEOTIDE SEQUENCE</scope>
    <source>
        <tissue evidence="1">Shoot tissue taken approximately 20 cm above the soil surface</tissue>
    </source>
</reference>
<dbReference type="GO" id="GO:0005783">
    <property type="term" value="C:endoplasmic reticulum"/>
    <property type="evidence" value="ECO:0007669"/>
    <property type="project" value="TreeGrafter"/>
</dbReference>
<protein>
    <submittedName>
        <fullName evidence="1">Uncharacterized protein</fullName>
    </submittedName>
</protein>
<dbReference type="Gene3D" id="3.40.630.10">
    <property type="entry name" value="Zn peptidases"/>
    <property type="match status" value="1"/>
</dbReference>
<dbReference type="GO" id="GO:0009850">
    <property type="term" value="P:auxin metabolic process"/>
    <property type="evidence" value="ECO:0007669"/>
    <property type="project" value="TreeGrafter"/>
</dbReference>
<dbReference type="InterPro" id="IPR017439">
    <property type="entry name" value="Amidohydrolase"/>
</dbReference>
<accession>A0A0A9B4J9</accession>
<dbReference type="GO" id="GO:0010179">
    <property type="term" value="F:IAA-Ala conjugate hydrolase activity"/>
    <property type="evidence" value="ECO:0007669"/>
    <property type="project" value="TreeGrafter"/>
</dbReference>